<reference evidence="2" key="1">
    <citation type="journal article" date="2023" name="Hortic. Res.">
        <title>A chromosome-level phased genome enabling allele-level studies in sweet orange: a case study on citrus Huanglongbing tolerance.</title>
        <authorList>
            <person name="Wu B."/>
            <person name="Yu Q."/>
            <person name="Deng Z."/>
            <person name="Duan Y."/>
            <person name="Luo F."/>
            <person name="Gmitter F. Jr."/>
        </authorList>
    </citation>
    <scope>NUCLEOTIDE SEQUENCE [LARGE SCALE GENOMIC DNA]</scope>
    <source>
        <strain evidence="2">cv. Valencia</strain>
    </source>
</reference>
<proteinExistence type="predicted"/>
<name>A0ACB8I0H1_CITSI</name>
<evidence type="ECO:0000313" key="1">
    <source>
        <dbReference type="EMBL" id="KAH9679971.1"/>
    </source>
</evidence>
<evidence type="ECO:0000313" key="2">
    <source>
        <dbReference type="Proteomes" id="UP000829398"/>
    </source>
</evidence>
<organism evidence="1 2">
    <name type="scientific">Citrus sinensis</name>
    <name type="common">Sweet orange</name>
    <name type="synonym">Citrus aurantium var. sinensis</name>
    <dbReference type="NCBI Taxonomy" id="2711"/>
    <lineage>
        <taxon>Eukaryota</taxon>
        <taxon>Viridiplantae</taxon>
        <taxon>Streptophyta</taxon>
        <taxon>Embryophyta</taxon>
        <taxon>Tracheophyta</taxon>
        <taxon>Spermatophyta</taxon>
        <taxon>Magnoliopsida</taxon>
        <taxon>eudicotyledons</taxon>
        <taxon>Gunneridae</taxon>
        <taxon>Pentapetalae</taxon>
        <taxon>rosids</taxon>
        <taxon>malvids</taxon>
        <taxon>Sapindales</taxon>
        <taxon>Rutaceae</taxon>
        <taxon>Aurantioideae</taxon>
        <taxon>Citrus</taxon>
    </lineage>
</organism>
<protein>
    <submittedName>
        <fullName evidence="1">Uncharacterized protein</fullName>
    </submittedName>
</protein>
<gene>
    <name evidence="1" type="ORF">KPL71_026354</name>
</gene>
<dbReference type="Proteomes" id="UP000829398">
    <property type="component" value="Chromosome 9"/>
</dbReference>
<keyword evidence="2" id="KW-1185">Reference proteome</keyword>
<dbReference type="EMBL" id="CM039178">
    <property type="protein sequence ID" value="KAH9679971.1"/>
    <property type="molecule type" value="Genomic_DNA"/>
</dbReference>
<comment type="caution">
    <text evidence="1">The sequence shown here is derived from an EMBL/GenBank/DDBJ whole genome shotgun (WGS) entry which is preliminary data.</text>
</comment>
<accession>A0ACB8I0H1</accession>
<sequence length="930" mass="109067">MRIYLQALDYEIWEIVNDGPFMPLTKNEVGEDIPKPSREWNEFEKRKASLNSKAMNALFCALDKKEFHRVSSCESANEIWHKLEVVHEGTNQVKESKISRYTRQYELFQMEQNENVYFMYTRFTGIVNTLGALRKTFSNSEKVKKIIRSLPKEWRQKRTSIEEAKDLNVLPIDDLIGSLISYEEDLVAEKWHEEKKKNIALKASKRESDEESEMDDDELAMLARRFRKFYKKNNEQRKFRGYKNKKEKKEPITCYECKKPGHIRPECHLLNKLKKKAMVTTWDDSDEETSDDEEQQEMTNLALMAFGEESCDELDEVSVLPTYDELHDAFKNLHDELMKIGKKNICLKKKMIEIKNENESFSAKITCLELENKTLYDRIALFENSSTPHEHLESHMNDLKNENEMLRKKSNELNEIVLKFTNGQKLTPQQNGVVERKNMSIQEMARTMLNENFLPKYFWAEGVNTACYVLNRVLIRPNLNKTPYELWKDRKPNIGYFKVFGCKCFVLNTKDNLGKFDPKSDVGIFLGYSNSSKAYRVYNKRTLVVEESMHVTFDESNPSSTEKVVVDDNAEEEQREEASIDNQKDAPHGIQEEHHEETNAEQNEGTSQTLPKEWRYVSSHPKDVILGDPSRGVTTRSSLRNTCEHAAFISQIESKSFADAENDESWIMAMQEELNQFERNNVWELVPNPEHQSIIGTKWVFKNKMDESDVVIRNKDRLVAQGYNQEEGINFDETFAPVARSLLPNLEPIDFELEKTLRTHKQVKNTMDLQPQERPFKDYFSPLANLSTSCIRYPNGAAMSFELKPSVLNCLPTFYGLENEDTYNHLNDFHAICQTFKYEKFSNDDVKLRLFPFSLKDRARSWLNTLPTNSIALWEQMVTKFLNKYFPVHKTNAIRREISEFTQREDEQFFETWERFNGLLLKCPHHGYEK</sequence>